<dbReference type="PIRSF" id="PIRSF003101">
    <property type="entry name" value="FtsA"/>
    <property type="match status" value="1"/>
</dbReference>
<keyword evidence="4" id="KW-0131">Cell cycle</keyword>
<dbReference type="RefSeq" id="WP_119119503.1">
    <property type="nucleotide sequence ID" value="NZ_QXIU01000069.1"/>
</dbReference>
<dbReference type="GO" id="GO:0032153">
    <property type="term" value="C:cell division site"/>
    <property type="evidence" value="ECO:0007669"/>
    <property type="project" value="TreeGrafter"/>
</dbReference>
<dbReference type="Pfam" id="PF02491">
    <property type="entry name" value="SHS2_FTSA"/>
    <property type="match status" value="1"/>
</dbReference>
<dbReference type="InterPro" id="IPR020823">
    <property type="entry name" value="Cell_div_FtsA"/>
</dbReference>
<dbReference type="HAMAP" id="MF_02033">
    <property type="entry name" value="FtsA"/>
    <property type="match status" value="1"/>
</dbReference>
<evidence type="ECO:0000313" key="7">
    <source>
        <dbReference type="Proteomes" id="UP000266489"/>
    </source>
</evidence>
<keyword evidence="1" id="KW-1003">Cell membrane</keyword>
<dbReference type="PANTHER" id="PTHR32432:SF4">
    <property type="entry name" value="CELL DIVISION PROTEIN FTSA"/>
    <property type="match status" value="1"/>
</dbReference>
<dbReference type="NCBIfam" id="TIGR01174">
    <property type="entry name" value="ftsA"/>
    <property type="match status" value="1"/>
</dbReference>
<feature type="non-terminal residue" evidence="6">
    <location>
        <position position="1"/>
    </location>
</feature>
<gene>
    <name evidence="6" type="primary">ftsA</name>
    <name evidence="6" type="ORF">SMC5_02775</name>
</gene>
<dbReference type="EMBL" id="QXIU01000069">
    <property type="protein sequence ID" value="RIE13462.1"/>
    <property type="molecule type" value="Genomic_DNA"/>
</dbReference>
<dbReference type="GO" id="GO:0051301">
    <property type="term" value="P:cell division"/>
    <property type="evidence" value="ECO:0007669"/>
    <property type="project" value="UniProtKB-KW"/>
</dbReference>
<evidence type="ECO:0000256" key="4">
    <source>
        <dbReference type="ARBA" id="ARBA00023306"/>
    </source>
</evidence>
<dbReference type="InterPro" id="IPR050696">
    <property type="entry name" value="FtsA/MreB"/>
</dbReference>
<keyword evidence="2 6" id="KW-0132">Cell division</keyword>
<dbReference type="AlphaFoldDB" id="A0A398DDB8"/>
<proteinExistence type="inferred from homology"/>
<comment type="caution">
    <text evidence="6">The sequence shown here is derived from an EMBL/GenBank/DDBJ whole genome shotgun (WGS) entry which is preliminary data.</text>
</comment>
<dbReference type="Pfam" id="PF14450">
    <property type="entry name" value="FtsA"/>
    <property type="match status" value="1"/>
</dbReference>
<dbReference type="GO" id="GO:0009898">
    <property type="term" value="C:cytoplasmic side of plasma membrane"/>
    <property type="evidence" value="ECO:0007669"/>
    <property type="project" value="TreeGrafter"/>
</dbReference>
<accession>A0A398DDB8</accession>
<dbReference type="InterPro" id="IPR043129">
    <property type="entry name" value="ATPase_NBD"/>
</dbReference>
<keyword evidence="3" id="KW-0472">Membrane</keyword>
<dbReference type="CDD" id="cd24048">
    <property type="entry name" value="ASKHA_NBD_FtsA"/>
    <property type="match status" value="1"/>
</dbReference>
<dbReference type="SUPFAM" id="SSF53067">
    <property type="entry name" value="Actin-like ATPase domain"/>
    <property type="match status" value="2"/>
</dbReference>
<reference evidence="6 7" key="1">
    <citation type="submission" date="2018-09" db="EMBL/GenBank/DDBJ databases">
        <title>Discovery and Ecogenomic Context for Candidatus Cryosericales, a Global Caldiserica Order Active in Thawing Permafrost.</title>
        <authorList>
            <person name="Martinez M.A."/>
            <person name="Woodcroft B.J."/>
            <person name="Ignacio Espinoza J.C."/>
            <person name="Zayed A."/>
            <person name="Singleton C.M."/>
            <person name="Boyd J."/>
            <person name="Li Y.-F."/>
            <person name="Purvine S."/>
            <person name="Maughan H."/>
            <person name="Hodgkins S.B."/>
            <person name="Anderson D."/>
            <person name="Sederholm M."/>
            <person name="Temperton B."/>
            <person name="Saleska S.R."/>
            <person name="Tyson G.W."/>
            <person name="Rich V.I."/>
        </authorList>
    </citation>
    <scope>NUCLEOTIDE SEQUENCE [LARGE SCALE GENOMIC DNA]</scope>
    <source>
        <strain evidence="6 7">SMC5</strain>
    </source>
</reference>
<dbReference type="SMART" id="SM00842">
    <property type="entry name" value="FtsA"/>
    <property type="match status" value="1"/>
</dbReference>
<dbReference type="InterPro" id="IPR003494">
    <property type="entry name" value="SHS2_FtsA"/>
</dbReference>
<evidence type="ECO:0000313" key="6">
    <source>
        <dbReference type="EMBL" id="RIE13462.1"/>
    </source>
</evidence>
<sequence>NHPARSLEEGGMMAGQERIVSVLDIGSTRVKMLIASATGDSLDSILGVGTAPCSSLKRGVVVDMEGVTQAIQTARNEAERMSSYSVSSVIVNVGGTHITGLVNRGLVAISRPGREIQKDDVDRVWESARAVLLGPNQEIIHVIPRQYLVDGQEGIKDPLRMSGIRLEFEAFIVTGQSTILDNLRRCVTESGLKVDKLVLEGLASADAVLSAEEKEIGVACVDIGGDTTDLAVFTGGSLSYVAVLPIGGRHVTMDLAMMLKTSLNVAEELKVAYGSVDASRGKDFQDSQVSYSTASGDGVLATTKSYISDVVTSRIEEIAEAVKLELVHSSYNNMLPAGLVLTGGTAMVSHITDKFSEISGLRARVGQPTVDDVVFSSFKNPSFSTSVGLLELGIHSDGAAVQRKKRAFKGLSGLFKGLDLFD</sequence>
<evidence type="ECO:0000256" key="3">
    <source>
        <dbReference type="ARBA" id="ARBA00023136"/>
    </source>
</evidence>
<dbReference type="Proteomes" id="UP000266489">
    <property type="component" value="Unassembled WGS sequence"/>
</dbReference>
<evidence type="ECO:0000256" key="1">
    <source>
        <dbReference type="ARBA" id="ARBA00022475"/>
    </source>
</evidence>
<feature type="domain" description="SHS2" evidence="5">
    <location>
        <begin position="20"/>
        <end position="208"/>
    </location>
</feature>
<dbReference type="PANTHER" id="PTHR32432">
    <property type="entry name" value="CELL DIVISION PROTEIN FTSA-RELATED"/>
    <property type="match status" value="1"/>
</dbReference>
<dbReference type="Gene3D" id="3.30.420.40">
    <property type="match status" value="1"/>
</dbReference>
<dbReference type="Gene3D" id="3.30.1490.110">
    <property type="match status" value="1"/>
</dbReference>
<name>A0A398DDB8_9BACT</name>
<evidence type="ECO:0000259" key="5">
    <source>
        <dbReference type="SMART" id="SM00842"/>
    </source>
</evidence>
<organism evidence="6 7">
    <name type="scientific">Candidatus Cryosericum odellii</name>
    <dbReference type="NCBI Taxonomy" id="2290917"/>
    <lineage>
        <taxon>Bacteria</taxon>
        <taxon>Pseudomonadati</taxon>
        <taxon>Caldisericota/Cryosericota group</taxon>
        <taxon>Candidatus Cryosericota</taxon>
        <taxon>Candidatus Cryosericia</taxon>
        <taxon>Candidatus Cryosericales</taxon>
        <taxon>Candidatus Cryosericaceae</taxon>
        <taxon>Candidatus Cryosericum</taxon>
    </lineage>
</organism>
<protein>
    <submittedName>
        <fullName evidence="6">Cell division protein FtsA</fullName>
    </submittedName>
</protein>
<evidence type="ECO:0000256" key="2">
    <source>
        <dbReference type="ARBA" id="ARBA00022618"/>
    </source>
</evidence>